<feature type="domain" description="Guanylate kinase-like" evidence="10">
    <location>
        <begin position="700"/>
        <end position="897"/>
    </location>
</feature>
<dbReference type="EMBL" id="CP151505">
    <property type="protein sequence ID" value="WZN62275.1"/>
    <property type="molecule type" value="Genomic_DNA"/>
</dbReference>
<dbReference type="SUPFAM" id="SSF52540">
    <property type="entry name" value="P-loop containing nucleoside triphosphate hydrolases"/>
    <property type="match status" value="6"/>
</dbReference>
<dbReference type="Pfam" id="PF00406">
    <property type="entry name" value="ADK"/>
    <property type="match status" value="1"/>
</dbReference>
<dbReference type="GO" id="GO:0005524">
    <property type="term" value="F:ATP binding"/>
    <property type="evidence" value="ECO:0007669"/>
    <property type="project" value="InterPro"/>
</dbReference>
<feature type="domain" description="Calpain catalytic" evidence="11">
    <location>
        <begin position="54"/>
        <end position="235"/>
    </location>
</feature>
<keyword evidence="13" id="KW-1185">Reference proteome</keyword>
<dbReference type="GO" id="GO:0004198">
    <property type="term" value="F:calcium-dependent cysteine-type endopeptidase activity"/>
    <property type="evidence" value="ECO:0007669"/>
    <property type="project" value="InterPro"/>
</dbReference>
<keyword evidence="6 12" id="KW-0418">Kinase</keyword>
<dbReference type="Gene3D" id="3.30.63.10">
    <property type="entry name" value="Guanylate Kinase phosphate binding domain"/>
    <property type="match status" value="1"/>
</dbReference>
<feature type="region of interest" description="Disordered" evidence="9">
    <location>
        <begin position="2076"/>
        <end position="2157"/>
    </location>
</feature>
<dbReference type="InterPro" id="IPR000850">
    <property type="entry name" value="Adenylat/UMP-CMP_kin"/>
</dbReference>
<evidence type="ECO:0000313" key="13">
    <source>
        <dbReference type="Proteomes" id="UP001472866"/>
    </source>
</evidence>
<dbReference type="PROSITE" id="PS50052">
    <property type="entry name" value="GUANYLATE_KINASE_2"/>
    <property type="match status" value="5"/>
</dbReference>
<dbReference type="CDD" id="cd01428">
    <property type="entry name" value="ADK"/>
    <property type="match status" value="1"/>
</dbReference>
<feature type="domain" description="Guanylate kinase-like" evidence="10">
    <location>
        <begin position="900"/>
        <end position="1104"/>
    </location>
</feature>
<dbReference type="GO" id="GO:0006508">
    <property type="term" value="P:proteolysis"/>
    <property type="evidence" value="ECO:0007669"/>
    <property type="project" value="InterPro"/>
</dbReference>
<dbReference type="PROSITE" id="PS50203">
    <property type="entry name" value="CALPAIN_CAT"/>
    <property type="match status" value="1"/>
</dbReference>
<dbReference type="GO" id="GO:0004017">
    <property type="term" value="F:AMP kinase activity"/>
    <property type="evidence" value="ECO:0007669"/>
    <property type="project" value="UniProtKB-EC"/>
</dbReference>
<dbReference type="SUPFAM" id="SSF54001">
    <property type="entry name" value="Cysteine proteinases"/>
    <property type="match status" value="1"/>
</dbReference>
<evidence type="ECO:0000256" key="8">
    <source>
        <dbReference type="SAM" id="Coils"/>
    </source>
</evidence>
<evidence type="ECO:0000256" key="9">
    <source>
        <dbReference type="SAM" id="MobiDB-lite"/>
    </source>
</evidence>
<dbReference type="PANTHER" id="PTHR23117">
    <property type="entry name" value="GUANYLATE KINASE-RELATED"/>
    <property type="match status" value="1"/>
</dbReference>
<gene>
    <name evidence="12" type="ORF">HKI87_05g38110</name>
</gene>
<evidence type="ECO:0000256" key="7">
    <source>
        <dbReference type="PROSITE-ProRule" id="PRU00239"/>
    </source>
</evidence>
<proteinExistence type="inferred from homology"/>
<feature type="domain" description="Guanylate kinase-like" evidence="10">
    <location>
        <begin position="484"/>
        <end position="677"/>
    </location>
</feature>
<dbReference type="HAMAP" id="MF_00235">
    <property type="entry name" value="Adenylate_kinase_Adk"/>
    <property type="match status" value="1"/>
</dbReference>
<sequence length="2189" mass="247374">MEVEERLTSLLEEQFPVWNQAEMDAMKAEDSGDKYEDEFGTLTPTFLVNYIDCWKRPNSLVTNNPDVPMVTFEEENASGRNVKGEMFAGNDKGFEWLVSIMMAIRNKSNSIAQSDYLWESIYPKDKSTGLPAVNPAGKYCVKMYFMKEWRRVDIDDRVPVDLFGRPLPVGIRPIQLWPLLLTKAVTKLMAAFGILEKTSPCDVPAFTWLTSWPTETMEPPNITNTTGSLYDRLCDAKINDNIVVSCCLIERAASDRPPPRMVVLCGPSGVGVGKVMERILANHDDSFGRCVSHTTRPPMEHEVFGLSYNFVDEATIIEMDEDHQFLECNKIEKYSKVFPGTYRYATSLSTVREIAAAGKLCITTVDLQGCQDLYNREGVDALYIFVEPPSIDFLQEKLTLRLKEADSTVKKRMEYAESEMKKCEELASFEHNIVTDDYETFLMEVKEAISVLSPIIRNRIRGLPPYLLDYSDLIPSNSVEKPDVKPVVIAGPDDTVNDKVISALIEEFQDVFGFALRYTNNEELADQEHGEDEIVQRYKYVPDEEFQAMKERGDFAYTTSDLFKHESLVKEYGTTMEEIQKCIDQSRLCILKSTVDGTKAFREKCEDSLCIFLSPPDMETHMDRLRTYLAEPEHAIKSMLDAASRMREKAGEMGIFDKFIVNEDPDKSFGELKKCISEYRPDIIAPQLEEEPKEGEEVIHPPLVLCGPPGLGKSQLVEALVSAYPDKFESCVSYTTRAAQAGEVDGQAYHFVDKKKMEAMQESGSFLETSQILGNTYATPAEDVKAIASRGKICVLDLNLDGAQRVAESHTDATFIFIGPPELGVLEENLKKRIEDKTETEESVQKKVEQATTEMEKFAAIAAEGDFKFHANMVLKGEEGGLSELVFYLSKLKQMVDAVAKPVFICGPVGCGKHELITHLFRMFPGKFAAPVIHTTREPTEKEKEDSDYVFVQSDFFEDSSEGLLYQEEALGHLYGLAVASVEHICKLGKVPIIDVDTVEQAQQIKEADSDSLFIFVGPQSLEDVREKLAVELERTQPPGYSKEEALSMRLDFIQGQLQAMEAAGEGFFDSHVKVTAREMVQLEVQAQEQVGNVSYHRLLECISLYVPQQISTPQVWGYGQQLWDHGVRQYGQMQLKVVILGPAGSGKTTQCKLISEKYQIPIISPGLLLYEEVQNKTEIGLEAKVYMDSTRTVPEDLIVKVIKNRIAKPDCQLQGWLLDGFPHTTKEADALTRAGVVPDKVVFLESRQDVLLWRCKGRRIDPSNPHDVYFVPPSSDETPPKVLAEDVARQAIVPVNEDGEEDQPVSSRLTIRHDDTEENFRNRIHKYDIYTAGIKAEYNVTSIYIPGGDSGIPEGEDKANWSRLSPQQVNDSIVDFLTIEHTREKEIEVTESKKLVECQYCIKDTVKFRRRCVVQLEQQTGPFLGRTFWVDIDDICSNTYCVNFNHNAKEITNRKDTNTSDVAVRNRTYLLHMESEEPIRILATLSLAPQYSLRDSPDVSSPQVAPLLFVCGPSGVGKSTLINMLLDGYREKFAYIKRRTSCAQAAQRYHKDLELTDRDQMEESARKGLFLEHNEVAGEYYGTYKSDLEGVVGKMCIFRTGTNQVKEIKSNSSDVKKVFVFVAPKSLEALDRRLRLRGADDEESIQRKLALGRQEIELGQEEGLFDYVITNDDLSTSYMSLLSMVSNLWPKNNVSSACNAAVSLFDFATQENVKANLTKLSSKIEQSVVMDFLRGEHLLQLSVDKNFAYNFNFVSDTPFEIKDDYEVLKEKKDFKCFEINGNYIEQEPRAWSIWFRRRIEVKKPTLVTLRLHAIDHRMKSHMHLQVVNNDNASVETLYLTTETAPISFLPNERGYNIMGYSRNSGADSLAESSWKFIAYSDSEDFELLDSFSDNTEVLTDSYAANVNFLVCRYALKLQEWTQVSFLAEVLGESDEHKDARAGLSVSIIKERKQEEGGEGAEEPKQYIEYEVVKSWDVETTLTVPAFNLDSSAQDAGDYMIQVVLDPGRCSFPLEANGESSVPLQWKLHVNSTSKGLEIVKDESREVYFKSVLETWNAVEGDPAKRQAAALKSLDAYEESQRAEENQEEATRTGRDGEEVTLSPSKHKRRIQSTKAMDERVLNELNLQGSEAQGENGDAGVDREEKKALRSTLRKQQREEALRAIEEVRLKGLATLKPEPKKEEEQVQA</sequence>
<dbReference type="InterPro" id="IPR054096">
    <property type="entry name" value="FAP42-like_B2"/>
</dbReference>
<comment type="similarity">
    <text evidence="1">Belongs to the guanylate kinase family.</text>
</comment>
<dbReference type="Proteomes" id="UP001472866">
    <property type="component" value="Chromosome 05"/>
</dbReference>
<accession>A0AAX4P7B8</accession>
<evidence type="ECO:0000256" key="5">
    <source>
        <dbReference type="ARBA" id="ARBA00022741"/>
    </source>
</evidence>
<comment type="similarity">
    <text evidence="2">Belongs to the adenylate kinase family.</text>
</comment>
<dbReference type="Pfam" id="PF22071">
    <property type="entry name" value="FAP42_B2"/>
    <property type="match status" value="1"/>
</dbReference>
<dbReference type="InterPro" id="IPR008145">
    <property type="entry name" value="GK/Ca_channel_bsu"/>
</dbReference>
<evidence type="ECO:0000256" key="6">
    <source>
        <dbReference type="ARBA" id="ARBA00022777"/>
    </source>
</evidence>
<dbReference type="PRINTS" id="PR00094">
    <property type="entry name" value="ADENYLTKNASE"/>
</dbReference>
<comment type="caution">
    <text evidence="7">Lacks conserved residue(s) required for the propagation of feature annotation.</text>
</comment>
<keyword evidence="4" id="KW-0808">Transferase</keyword>
<evidence type="ECO:0000313" key="12">
    <source>
        <dbReference type="EMBL" id="WZN62275.1"/>
    </source>
</evidence>
<keyword evidence="5" id="KW-0547">Nucleotide-binding</keyword>
<dbReference type="CDD" id="cd00071">
    <property type="entry name" value="GMPK"/>
    <property type="match status" value="2"/>
</dbReference>
<feature type="domain" description="Guanylate kinase-like" evidence="10">
    <location>
        <begin position="1506"/>
        <end position="1687"/>
    </location>
</feature>
<reference evidence="12 13" key="1">
    <citation type="submission" date="2024-03" db="EMBL/GenBank/DDBJ databases">
        <title>Complete genome sequence of the green alga Chloropicon roscoffensis RCC1871.</title>
        <authorList>
            <person name="Lemieux C."/>
            <person name="Pombert J.-F."/>
            <person name="Otis C."/>
            <person name="Turmel M."/>
        </authorList>
    </citation>
    <scope>NUCLEOTIDE SEQUENCE [LARGE SCALE GENOMIC DNA]</scope>
    <source>
        <strain evidence="12 13">RCC1871</strain>
    </source>
</reference>
<dbReference type="Pfam" id="PF00625">
    <property type="entry name" value="Guanylate_kin"/>
    <property type="match status" value="5"/>
</dbReference>
<dbReference type="PANTHER" id="PTHR23117:SF13">
    <property type="entry name" value="GUANYLATE KINASE"/>
    <property type="match status" value="1"/>
</dbReference>
<feature type="compositionally biased region" description="Basic and acidic residues" evidence="9">
    <location>
        <begin position="2079"/>
        <end position="2098"/>
    </location>
</feature>
<evidence type="ECO:0000256" key="4">
    <source>
        <dbReference type="ARBA" id="ARBA00022679"/>
    </source>
</evidence>
<organism evidence="12 13">
    <name type="scientific">Chloropicon roscoffensis</name>
    <dbReference type="NCBI Taxonomy" id="1461544"/>
    <lineage>
        <taxon>Eukaryota</taxon>
        <taxon>Viridiplantae</taxon>
        <taxon>Chlorophyta</taxon>
        <taxon>Chloropicophyceae</taxon>
        <taxon>Chloropicales</taxon>
        <taxon>Chloropicaceae</taxon>
        <taxon>Chloropicon</taxon>
    </lineage>
</organism>
<dbReference type="FunFam" id="3.30.63.10:FF:000002">
    <property type="entry name" value="Guanylate kinase 1"/>
    <property type="match status" value="1"/>
</dbReference>
<evidence type="ECO:0000259" key="11">
    <source>
        <dbReference type="PROSITE" id="PS50203"/>
    </source>
</evidence>
<feature type="coiled-coil region" evidence="8">
    <location>
        <begin position="827"/>
        <end position="854"/>
    </location>
</feature>
<dbReference type="InterPro" id="IPR008144">
    <property type="entry name" value="Guanylate_kin-like_dom"/>
</dbReference>
<dbReference type="SMART" id="SM00072">
    <property type="entry name" value="GuKc"/>
    <property type="match status" value="5"/>
</dbReference>
<dbReference type="GO" id="GO:0004385">
    <property type="term" value="F:GMP kinase activity"/>
    <property type="evidence" value="ECO:0007669"/>
    <property type="project" value="TreeGrafter"/>
</dbReference>
<dbReference type="Pfam" id="PF00648">
    <property type="entry name" value="Peptidase_C2"/>
    <property type="match status" value="1"/>
</dbReference>
<name>A0AAX4P7B8_9CHLO</name>
<dbReference type="InterPro" id="IPR027417">
    <property type="entry name" value="P-loop_NTPase"/>
</dbReference>
<dbReference type="InterPro" id="IPR038765">
    <property type="entry name" value="Papain-like_cys_pep_sf"/>
</dbReference>
<evidence type="ECO:0000256" key="3">
    <source>
        <dbReference type="ARBA" id="ARBA00012955"/>
    </source>
</evidence>
<evidence type="ECO:0000256" key="1">
    <source>
        <dbReference type="ARBA" id="ARBA00005790"/>
    </source>
</evidence>
<dbReference type="EC" id="2.7.4.3" evidence="3"/>
<dbReference type="InterPro" id="IPR001300">
    <property type="entry name" value="Peptidase_C2_calpain_cat"/>
</dbReference>
<protein>
    <recommendedName>
        <fullName evidence="3">adenylate kinase</fullName>
        <ecNumber evidence="3">2.7.4.3</ecNumber>
    </recommendedName>
</protein>
<feature type="domain" description="Guanylate kinase-like" evidence="10">
    <location>
        <begin position="259"/>
        <end position="450"/>
    </location>
</feature>
<keyword evidence="8" id="KW-0175">Coiled coil</keyword>
<evidence type="ECO:0000256" key="2">
    <source>
        <dbReference type="ARBA" id="ARBA00007220"/>
    </source>
</evidence>
<evidence type="ECO:0000259" key="10">
    <source>
        <dbReference type="PROSITE" id="PS50052"/>
    </source>
</evidence>
<dbReference type="GO" id="GO:0005829">
    <property type="term" value="C:cytosol"/>
    <property type="evidence" value="ECO:0007669"/>
    <property type="project" value="TreeGrafter"/>
</dbReference>
<dbReference type="Gene3D" id="3.40.50.300">
    <property type="entry name" value="P-loop containing nucleotide triphosphate hydrolases"/>
    <property type="match status" value="6"/>
</dbReference>